<dbReference type="Proteomes" id="UP001589788">
    <property type="component" value="Unassembled WGS sequence"/>
</dbReference>
<reference evidence="1 2" key="1">
    <citation type="submission" date="2024-09" db="EMBL/GenBank/DDBJ databases">
        <authorList>
            <person name="Sun Q."/>
            <person name="Mori K."/>
        </authorList>
    </citation>
    <scope>NUCLEOTIDE SEQUENCE [LARGE SCALE GENOMIC DNA]</scope>
    <source>
        <strain evidence="1 2">JCM 15389</strain>
    </source>
</reference>
<dbReference type="InterPro" id="IPR009078">
    <property type="entry name" value="Ferritin-like_SF"/>
</dbReference>
<sequence length="381" mass="42879">MGRPGLPGLGEAKVLEFHYAVPVEQTGWETQDRSGTVRFRWDYDAERAELLALYDKGKRKQWDAADRIDWSLEIDPENPLQVPDEAVAIFGSAAWERMGPAERAEVRRHMVAWQFSQFLHGEQGALVCTAKIVQNVPDIDAKFYGATQVMDEARHVEAYGRYLTKLGLAYPINRHLQALLDDVLTDSRWDITYLGMQVLIEGLALAAFGLIRNQTGDPLARALNAYVMQDEARHVMFGRHVLRAYYPELSAAEREEREELCAEACWLMRDRFLAEEVWERLGLDVDEAISFVRESELQVAFRSLLFTRIVPTLKDIGLFGPKVRQAFTEMGVIGFESVDLDGVMAEDERTAEEIDAARRAAAARLAARQADVAATIATGAS</sequence>
<evidence type="ECO:0000313" key="2">
    <source>
        <dbReference type="Proteomes" id="UP001589788"/>
    </source>
</evidence>
<dbReference type="InterPro" id="IPR025859">
    <property type="entry name" value="AurF/CmlI"/>
</dbReference>
<comment type="caution">
    <text evidence="1">The sequence shown here is derived from an EMBL/GenBank/DDBJ whole genome shotgun (WGS) entry which is preliminary data.</text>
</comment>
<dbReference type="Gene3D" id="1.10.620.20">
    <property type="entry name" value="Ribonucleotide Reductase, subunit A"/>
    <property type="match status" value="1"/>
</dbReference>
<dbReference type="Pfam" id="PF11583">
    <property type="entry name" value="AurF"/>
    <property type="match status" value="1"/>
</dbReference>
<accession>A0ABV6C3T3</accession>
<proteinExistence type="predicted"/>
<keyword evidence="2" id="KW-1185">Reference proteome</keyword>
<dbReference type="InterPro" id="IPR012348">
    <property type="entry name" value="RNR-like"/>
</dbReference>
<dbReference type="RefSeq" id="WP_377789909.1">
    <property type="nucleotide sequence ID" value="NZ_JBHLYQ010000092.1"/>
</dbReference>
<dbReference type="EMBL" id="JBHLYQ010000092">
    <property type="protein sequence ID" value="MFC0082353.1"/>
    <property type="molecule type" value="Genomic_DNA"/>
</dbReference>
<organism evidence="1 2">
    <name type="scientific">Aciditerrimonas ferrireducens</name>
    <dbReference type="NCBI Taxonomy" id="667306"/>
    <lineage>
        <taxon>Bacteria</taxon>
        <taxon>Bacillati</taxon>
        <taxon>Actinomycetota</taxon>
        <taxon>Acidimicrobiia</taxon>
        <taxon>Acidimicrobiales</taxon>
        <taxon>Acidimicrobiaceae</taxon>
        <taxon>Aciditerrimonas</taxon>
    </lineage>
</organism>
<protein>
    <submittedName>
        <fullName evidence="1">Ferritin-like domain-containing protein</fullName>
    </submittedName>
</protein>
<gene>
    <name evidence="1" type="ORF">ACFFRE_09380</name>
</gene>
<dbReference type="SUPFAM" id="SSF47240">
    <property type="entry name" value="Ferritin-like"/>
    <property type="match status" value="1"/>
</dbReference>
<name>A0ABV6C3T3_9ACTN</name>
<dbReference type="CDD" id="cd00657">
    <property type="entry name" value="Ferritin_like"/>
    <property type="match status" value="1"/>
</dbReference>
<evidence type="ECO:0000313" key="1">
    <source>
        <dbReference type="EMBL" id="MFC0082353.1"/>
    </source>
</evidence>